<dbReference type="GO" id="GO:0006508">
    <property type="term" value="P:proteolysis"/>
    <property type="evidence" value="ECO:0007669"/>
    <property type="project" value="InterPro"/>
</dbReference>
<dbReference type="PANTHER" id="PTHR42776:SF27">
    <property type="entry name" value="DIPEPTIDYL PEPTIDASE FAMILY MEMBER 6"/>
    <property type="match status" value="1"/>
</dbReference>
<protein>
    <submittedName>
        <fullName evidence="3">Dipeptidyl aminopeptidase BIII</fullName>
        <ecNumber evidence="3">3.4.14.-</ecNumber>
    </submittedName>
</protein>
<dbReference type="Pfam" id="PF00326">
    <property type="entry name" value="Peptidase_S9"/>
    <property type="match status" value="1"/>
</dbReference>
<proteinExistence type="predicted"/>
<comment type="caution">
    <text evidence="3">The sequence shown here is derived from an EMBL/GenBank/DDBJ whole genome shotgun (WGS) entry which is preliminary data.</text>
</comment>
<keyword evidence="3" id="KW-0645">Protease</keyword>
<dbReference type="Gene3D" id="2.120.10.30">
    <property type="entry name" value="TolB, C-terminal domain"/>
    <property type="match status" value="1"/>
</dbReference>
<dbReference type="InterPro" id="IPR001375">
    <property type="entry name" value="Peptidase_S9_cat"/>
</dbReference>
<dbReference type="AlphaFoldDB" id="A0A644VMA8"/>
<accession>A0A644VMA8</accession>
<name>A0A644VMA8_9ZZZZ</name>
<dbReference type="GO" id="GO:0004177">
    <property type="term" value="F:aminopeptidase activity"/>
    <property type="evidence" value="ECO:0007669"/>
    <property type="project" value="UniProtKB-KW"/>
</dbReference>
<feature type="domain" description="Peptidase S9 prolyl oligopeptidase catalytic" evidence="2">
    <location>
        <begin position="415"/>
        <end position="627"/>
    </location>
</feature>
<dbReference type="EMBL" id="VSSQ01000339">
    <property type="protein sequence ID" value="MPL91782.1"/>
    <property type="molecule type" value="Genomic_DNA"/>
</dbReference>
<dbReference type="Gene3D" id="3.40.50.1820">
    <property type="entry name" value="alpha/beta hydrolase"/>
    <property type="match status" value="1"/>
</dbReference>
<keyword evidence="3" id="KW-0031">Aminopeptidase</keyword>
<keyword evidence="1 3" id="KW-0378">Hydrolase</keyword>
<dbReference type="GO" id="GO:0004252">
    <property type="term" value="F:serine-type endopeptidase activity"/>
    <property type="evidence" value="ECO:0007669"/>
    <property type="project" value="TreeGrafter"/>
</dbReference>
<evidence type="ECO:0000256" key="1">
    <source>
        <dbReference type="ARBA" id="ARBA00022801"/>
    </source>
</evidence>
<dbReference type="PANTHER" id="PTHR42776">
    <property type="entry name" value="SERINE PEPTIDASE S9 FAMILY MEMBER"/>
    <property type="match status" value="1"/>
</dbReference>
<dbReference type="InterPro" id="IPR029058">
    <property type="entry name" value="AB_hydrolase_fold"/>
</dbReference>
<evidence type="ECO:0000259" key="2">
    <source>
        <dbReference type="Pfam" id="PF00326"/>
    </source>
</evidence>
<dbReference type="EC" id="3.4.14.-" evidence="3"/>
<gene>
    <name evidence="3" type="primary">dapb3_2</name>
    <name evidence="3" type="ORF">SDC9_37859</name>
</gene>
<dbReference type="SUPFAM" id="SSF53474">
    <property type="entry name" value="alpha/beta-Hydrolases"/>
    <property type="match status" value="1"/>
</dbReference>
<dbReference type="InterPro" id="IPR011042">
    <property type="entry name" value="6-blade_b-propeller_TolB-like"/>
</dbReference>
<dbReference type="SUPFAM" id="SSF82171">
    <property type="entry name" value="DPP6 N-terminal domain-like"/>
    <property type="match status" value="1"/>
</dbReference>
<reference evidence="3" key="1">
    <citation type="submission" date="2019-08" db="EMBL/GenBank/DDBJ databases">
        <authorList>
            <person name="Kucharzyk K."/>
            <person name="Murdoch R.W."/>
            <person name="Higgins S."/>
            <person name="Loffler F."/>
        </authorList>
    </citation>
    <scope>NUCLEOTIDE SEQUENCE</scope>
</reference>
<evidence type="ECO:0000313" key="3">
    <source>
        <dbReference type="EMBL" id="MPL91782.1"/>
    </source>
</evidence>
<sequence>MMKSILLGTAALLVFSLLSSPARAAEGLIPLEDFFRNPDRSGFQISPDGNRISWRESWERRMNIFVRKIGEETATRITSATERDILAYFWAGNNRILYLQDSGGDENYHLYAVDAGGSEARDLTPFKGVRVSIVDRLEDIEDEVLIGMNRRDPRLFDVYRLNIATGELTLLEENPGDIEGWMTDHDGKLRVAIRTDGVNRSLLYRDREDYPFRTLLTTDFRESVSPLFFTFDNKKLYVSSNLGRNTSAIFVFDPEKAAHEELVFEHPEVDVYALFRSKKRKVITGTGYTTDRFRYHFFDEERAALQKELESRLPGYEVTVTSMNKEEDKVLLHAGSDRTQGAYYFYDMKTKDFRKLADLSPWLPGERLAPMKPVQYTARDGLTIHGYLTLPAGRDGKNLPVVINPHGGPWARDSWGYDSEVQFLANRGLAVLQMNFRGSTGYGRAFWEASFKQWGRAMQDDITDGVKWLIEQGIADPDRIGIYGGSYGGYAVLAGLAFTPELYACGVDYVGVSNIFTLLETIPPYWELGRQMLYEQIGHPEKDRDLLKSVSPVFHADNIRAPLFVAQGANDPRVKKAESDQIVEALRARGVDVEYMVKDNEGHGFLNEENRFEFYRAMERFLAKHLGSLAE</sequence>
<organism evidence="3">
    <name type="scientific">bioreactor metagenome</name>
    <dbReference type="NCBI Taxonomy" id="1076179"/>
    <lineage>
        <taxon>unclassified sequences</taxon>
        <taxon>metagenomes</taxon>
        <taxon>ecological metagenomes</taxon>
    </lineage>
</organism>